<gene>
    <name evidence="3" type="ORF">BJX63DRAFT_418871</name>
</gene>
<dbReference type="Pfam" id="PF00797">
    <property type="entry name" value="Acetyltransf_2"/>
    <property type="match status" value="1"/>
</dbReference>
<proteinExistence type="inferred from homology"/>
<name>A0ABR4HVL3_9EURO</name>
<feature type="compositionally biased region" description="Low complexity" evidence="2">
    <location>
        <begin position="367"/>
        <end position="380"/>
    </location>
</feature>
<dbReference type="Gene3D" id="3.30.2140.20">
    <property type="match status" value="1"/>
</dbReference>
<dbReference type="InterPro" id="IPR001447">
    <property type="entry name" value="Arylamine_N-AcTrfase"/>
</dbReference>
<evidence type="ECO:0000313" key="3">
    <source>
        <dbReference type="EMBL" id="KAL2819534.1"/>
    </source>
</evidence>
<sequence>MTSIYTPDQLEAYLQRISYADSASGSGTSTEHPRLQQLQQSIKEDALAALAELQRRHLGAIPWGNSAIHYSQHHTISTHPSAVFEKLVVRRLDGYCMENTNLLYGVLRSVGYQVFPNAGRVSKTPANPNILGAHVRYTSLSHMVLIVTINQRRYMVDVGFGNNVPTRPLPLEENTVSINIAPSEMRLIKDSLPEAVDQTQKVWIYQIRFSPEGVWIPIYAFTEVEFLPQDFVMMNYQTYQLPSSWFTQTFVCVQLILNEAEQELEGLLPLSRPTIVPQHTLRSPIQFSSAFPAPRTMSTSLQEKLDALQKYSACDVSDALLKLQKPGSGAPRAGHLADFTPFSPTLGRNTITPKVIAPASTIKFIPKDSPSPSPDQHSPSTTFPPATHWVDNTEPDTIVVIEQPAGQHCAVVGGIMALRMKYLGIRGVVVNGRIRDLAEIQGCSLPVWAKGTSTVGTGAEAKAGLRGVRVEIGGVGVEPGDIIFCDPLEGVVAIPRDLLDQVLEIMPKLVDMDDKVKVEVERGSSAFDAFQKCRTKI</sequence>
<dbReference type="InterPro" id="IPR038765">
    <property type="entry name" value="Papain-like_cys_pep_sf"/>
</dbReference>
<dbReference type="PANTHER" id="PTHR11786:SF0">
    <property type="entry name" value="ARYLAMINE N-ACETYLTRANSFERASE 4-RELATED"/>
    <property type="match status" value="1"/>
</dbReference>
<dbReference type="Pfam" id="PF03737">
    <property type="entry name" value="RraA-like"/>
    <property type="match status" value="1"/>
</dbReference>
<accession>A0ABR4HVL3</accession>
<keyword evidence="4" id="KW-1185">Reference proteome</keyword>
<organism evidence="3 4">
    <name type="scientific">Aspergillus granulosus</name>
    <dbReference type="NCBI Taxonomy" id="176169"/>
    <lineage>
        <taxon>Eukaryota</taxon>
        <taxon>Fungi</taxon>
        <taxon>Dikarya</taxon>
        <taxon>Ascomycota</taxon>
        <taxon>Pezizomycotina</taxon>
        <taxon>Eurotiomycetes</taxon>
        <taxon>Eurotiomycetidae</taxon>
        <taxon>Eurotiales</taxon>
        <taxon>Aspergillaceae</taxon>
        <taxon>Aspergillus</taxon>
        <taxon>Aspergillus subgen. Nidulantes</taxon>
    </lineage>
</organism>
<comment type="similarity">
    <text evidence="1">Belongs to the arylamine N-acetyltransferase family.</text>
</comment>
<dbReference type="CDD" id="cd16841">
    <property type="entry name" value="RraA_family"/>
    <property type="match status" value="1"/>
</dbReference>
<evidence type="ECO:0000313" key="4">
    <source>
        <dbReference type="Proteomes" id="UP001610334"/>
    </source>
</evidence>
<dbReference type="InterPro" id="IPR036704">
    <property type="entry name" value="RraA/RraA-like_sf"/>
</dbReference>
<dbReference type="EMBL" id="JBFXLT010000010">
    <property type="protein sequence ID" value="KAL2819534.1"/>
    <property type="molecule type" value="Genomic_DNA"/>
</dbReference>
<comment type="caution">
    <text evidence="3">The sequence shown here is derived from an EMBL/GenBank/DDBJ whole genome shotgun (WGS) entry which is preliminary data.</text>
</comment>
<dbReference type="SUPFAM" id="SSF54001">
    <property type="entry name" value="Cysteine proteinases"/>
    <property type="match status" value="1"/>
</dbReference>
<evidence type="ECO:0000256" key="2">
    <source>
        <dbReference type="SAM" id="MobiDB-lite"/>
    </source>
</evidence>
<protein>
    <recommendedName>
        <fullName evidence="5">Arylamine N-acetyltransferase</fullName>
    </recommendedName>
</protein>
<dbReference type="PANTHER" id="PTHR11786">
    <property type="entry name" value="N-HYDROXYARYLAMINE O-ACETYLTRANSFERASE"/>
    <property type="match status" value="1"/>
</dbReference>
<feature type="region of interest" description="Disordered" evidence="2">
    <location>
        <begin position="364"/>
        <end position="386"/>
    </location>
</feature>
<dbReference type="SUPFAM" id="SSF89562">
    <property type="entry name" value="RraA-like"/>
    <property type="match status" value="1"/>
</dbReference>
<dbReference type="Proteomes" id="UP001610334">
    <property type="component" value="Unassembled WGS sequence"/>
</dbReference>
<evidence type="ECO:0000256" key="1">
    <source>
        <dbReference type="ARBA" id="ARBA00006547"/>
    </source>
</evidence>
<reference evidence="3 4" key="1">
    <citation type="submission" date="2024-07" db="EMBL/GenBank/DDBJ databases">
        <title>Section-level genome sequencing and comparative genomics of Aspergillus sections Usti and Cavernicolus.</title>
        <authorList>
            <consortium name="Lawrence Berkeley National Laboratory"/>
            <person name="Nybo J.L."/>
            <person name="Vesth T.C."/>
            <person name="Theobald S."/>
            <person name="Frisvad J.C."/>
            <person name="Larsen T.O."/>
            <person name="Kjaerboelling I."/>
            <person name="Rothschild-Mancinelli K."/>
            <person name="Lyhne E.K."/>
            <person name="Kogle M.E."/>
            <person name="Barry K."/>
            <person name="Clum A."/>
            <person name="Na H."/>
            <person name="Ledsgaard L."/>
            <person name="Lin J."/>
            <person name="Lipzen A."/>
            <person name="Kuo A."/>
            <person name="Riley R."/>
            <person name="Mondo S."/>
            <person name="Labutti K."/>
            <person name="Haridas S."/>
            <person name="Pangalinan J."/>
            <person name="Salamov A.A."/>
            <person name="Simmons B.A."/>
            <person name="Magnuson J.K."/>
            <person name="Chen J."/>
            <person name="Drula E."/>
            <person name="Henrissat B."/>
            <person name="Wiebenga A."/>
            <person name="Lubbers R.J."/>
            <person name="Gomes A.C."/>
            <person name="Makela M.R."/>
            <person name="Stajich J."/>
            <person name="Grigoriev I.V."/>
            <person name="Mortensen U.H."/>
            <person name="De Vries R.P."/>
            <person name="Baker S.E."/>
            <person name="Andersen M.R."/>
        </authorList>
    </citation>
    <scope>NUCLEOTIDE SEQUENCE [LARGE SCALE GENOMIC DNA]</scope>
    <source>
        <strain evidence="3 4">CBS 588.65</strain>
    </source>
</reference>
<dbReference type="InterPro" id="IPR053710">
    <property type="entry name" value="Arylamine_NAT_domain_sf"/>
</dbReference>
<evidence type="ECO:0008006" key="5">
    <source>
        <dbReference type="Google" id="ProtNLM"/>
    </source>
</evidence>
<dbReference type="InterPro" id="IPR005493">
    <property type="entry name" value="RraA/RraA-like"/>
</dbReference>
<dbReference type="Gene3D" id="3.50.30.40">
    <property type="entry name" value="Ribonuclease E inhibitor RraA/RraA-like"/>
    <property type="match status" value="1"/>
</dbReference>